<dbReference type="PROSITE" id="PS50234">
    <property type="entry name" value="VWFA"/>
    <property type="match status" value="1"/>
</dbReference>
<dbReference type="AlphaFoldDB" id="A0A6J6XAI5"/>
<accession>A0A6J6XAI5</accession>
<protein>
    <submittedName>
        <fullName evidence="3">Unannotated protein</fullName>
    </submittedName>
</protein>
<dbReference type="CDD" id="cd00198">
    <property type="entry name" value="vWFA"/>
    <property type="match status" value="1"/>
</dbReference>
<proteinExistence type="predicted"/>
<feature type="domain" description="VWFA" evidence="2">
    <location>
        <begin position="147"/>
        <end position="306"/>
    </location>
</feature>
<name>A0A6J6XAI5_9ZZZZ</name>
<evidence type="ECO:0000259" key="2">
    <source>
        <dbReference type="PROSITE" id="PS50234"/>
    </source>
</evidence>
<dbReference type="InterPro" id="IPR008912">
    <property type="entry name" value="Uncharacterised_CoxE"/>
</dbReference>
<dbReference type="InterPro" id="IPR036465">
    <property type="entry name" value="vWFA_dom_sf"/>
</dbReference>
<evidence type="ECO:0000313" key="3">
    <source>
        <dbReference type="EMBL" id="CAB4792276.1"/>
    </source>
</evidence>
<organism evidence="3">
    <name type="scientific">freshwater metagenome</name>
    <dbReference type="NCBI Taxonomy" id="449393"/>
    <lineage>
        <taxon>unclassified sequences</taxon>
        <taxon>metagenomes</taxon>
        <taxon>ecological metagenomes</taxon>
    </lineage>
</organism>
<dbReference type="SMART" id="SM00327">
    <property type="entry name" value="VWA"/>
    <property type="match status" value="1"/>
</dbReference>
<dbReference type="Gene3D" id="3.40.50.410">
    <property type="entry name" value="von Willebrand factor, type A domain"/>
    <property type="match status" value="1"/>
</dbReference>
<dbReference type="SUPFAM" id="SSF53300">
    <property type="entry name" value="vWA-like"/>
    <property type="match status" value="1"/>
</dbReference>
<reference evidence="3" key="1">
    <citation type="submission" date="2020-05" db="EMBL/GenBank/DDBJ databases">
        <authorList>
            <person name="Chiriac C."/>
            <person name="Salcher M."/>
            <person name="Ghai R."/>
            <person name="Kavagutti S V."/>
        </authorList>
    </citation>
    <scope>NUCLEOTIDE SEQUENCE</scope>
</reference>
<feature type="region of interest" description="Disordered" evidence="1">
    <location>
        <begin position="1"/>
        <end position="29"/>
    </location>
</feature>
<sequence length="306" mass="32468">MKEGPSARRELDKSKSRGSDRSFVERVDPTFRDLSPERGVLDDEAAAAALRDDLDQGLARLATAANTSDEALRRLAKRLAGRVIVHLGQGGGQKRRGVGHLAGGVLRDGDEIDLDASLPAIAEARSLGQRVDTDALRGRHWVREEHAITLLIDRSGSMGGERLVTAALAAAIVACRAPGDYSIIAFAGDCVVVKSQDSERSTDSVIDDLLSLHGYGTTDLARALNAGHQQLSRSRSRRKVGILLSDGMATAGADPLRLAREYETLHVIAPPGDAPQAAALARAGGGRFAQVSRPSELPEVLLRVLG</sequence>
<dbReference type="Pfam" id="PF05762">
    <property type="entry name" value="VWA_CoxE"/>
    <property type="match status" value="1"/>
</dbReference>
<dbReference type="EMBL" id="CAFBON010000063">
    <property type="protein sequence ID" value="CAB4984874.1"/>
    <property type="molecule type" value="Genomic_DNA"/>
</dbReference>
<evidence type="ECO:0000313" key="4">
    <source>
        <dbReference type="EMBL" id="CAB4984874.1"/>
    </source>
</evidence>
<evidence type="ECO:0000256" key="1">
    <source>
        <dbReference type="SAM" id="MobiDB-lite"/>
    </source>
</evidence>
<dbReference type="InterPro" id="IPR002035">
    <property type="entry name" value="VWF_A"/>
</dbReference>
<gene>
    <name evidence="3" type="ORF">UFOPK3001_00382</name>
    <name evidence="4" type="ORF">UFOPK3954_00764</name>
</gene>
<dbReference type="EMBL" id="CAFAAJ010000016">
    <property type="protein sequence ID" value="CAB4792276.1"/>
    <property type="molecule type" value="Genomic_DNA"/>
</dbReference>